<dbReference type="Proteomes" id="UP000076154">
    <property type="component" value="Unassembled WGS sequence"/>
</dbReference>
<name>A0A369KAA3_HYPMA</name>
<reference evidence="2" key="1">
    <citation type="submission" date="2018-04" db="EMBL/GenBank/DDBJ databases">
        <title>Whole genome sequencing of Hypsizygus marmoreus.</title>
        <authorList>
            <person name="Choi I.-G."/>
            <person name="Min B."/>
            <person name="Kim J.-G."/>
            <person name="Kim S."/>
            <person name="Oh Y.-L."/>
            <person name="Kong W.-S."/>
            <person name="Park H."/>
            <person name="Jeong J."/>
            <person name="Song E.-S."/>
        </authorList>
    </citation>
    <scope>NUCLEOTIDE SEQUENCE [LARGE SCALE GENOMIC DNA]</scope>
    <source>
        <strain evidence="2">51987-8</strain>
    </source>
</reference>
<feature type="region of interest" description="Disordered" evidence="1">
    <location>
        <begin position="1"/>
        <end position="90"/>
    </location>
</feature>
<gene>
    <name evidence="2" type="ORF">Hypma_013856</name>
</gene>
<evidence type="ECO:0000256" key="1">
    <source>
        <dbReference type="SAM" id="MobiDB-lite"/>
    </source>
</evidence>
<evidence type="ECO:0000313" key="3">
    <source>
        <dbReference type="Proteomes" id="UP000076154"/>
    </source>
</evidence>
<comment type="caution">
    <text evidence="2">The sequence shown here is derived from an EMBL/GenBank/DDBJ whole genome shotgun (WGS) entry which is preliminary data.</text>
</comment>
<sequence>MGHPRIHHMAEERRAANQAKSRRSYERNKVSIKAKRSVGHREKDHGGVSVGRPHIHHTTEEQAAAKRAKSRWHYESNKSTVRMKRSVSHRENVKSNEFMLPVSTGVECPEVVHSKPAPSHESDPLGYWCYRVERVAIKLDTRTGAALTTFLDGICSSYLTNRNKDTIRDTLLIFTPLQKSIYRYMDEILDIAGLCDEYKRAEVVSRSVLQVIQSVEDILCKAMLGYDDLLTAFEQRELYYQIMNEV</sequence>
<dbReference type="EMBL" id="LUEZ02000009">
    <property type="protein sequence ID" value="RDB29777.1"/>
    <property type="molecule type" value="Genomic_DNA"/>
</dbReference>
<evidence type="ECO:0000313" key="2">
    <source>
        <dbReference type="EMBL" id="RDB29777.1"/>
    </source>
</evidence>
<keyword evidence="3" id="KW-1185">Reference proteome</keyword>
<dbReference type="OrthoDB" id="2654423at2759"/>
<proteinExistence type="predicted"/>
<dbReference type="InParanoid" id="A0A369KAA3"/>
<accession>A0A369KAA3</accession>
<protein>
    <submittedName>
        <fullName evidence="2">Uncharacterized protein</fullName>
    </submittedName>
</protein>
<organism evidence="2 3">
    <name type="scientific">Hypsizygus marmoreus</name>
    <name type="common">White beech mushroom</name>
    <name type="synonym">Agaricus marmoreus</name>
    <dbReference type="NCBI Taxonomy" id="39966"/>
    <lineage>
        <taxon>Eukaryota</taxon>
        <taxon>Fungi</taxon>
        <taxon>Dikarya</taxon>
        <taxon>Basidiomycota</taxon>
        <taxon>Agaricomycotina</taxon>
        <taxon>Agaricomycetes</taxon>
        <taxon>Agaricomycetidae</taxon>
        <taxon>Agaricales</taxon>
        <taxon>Tricholomatineae</taxon>
        <taxon>Lyophyllaceae</taxon>
        <taxon>Hypsizygus</taxon>
    </lineage>
</organism>
<dbReference type="AlphaFoldDB" id="A0A369KAA3"/>